<comment type="similarity">
    <text evidence="3">Belongs to the methyltransferase superfamily. Arsenite methyltransferase family.</text>
</comment>
<dbReference type="Pfam" id="PF13847">
    <property type="entry name" value="Methyltransf_31"/>
    <property type="match status" value="1"/>
</dbReference>
<keyword evidence="2" id="KW-0949">S-adenosyl-L-methionine</keyword>
<dbReference type="GO" id="GO:0030791">
    <property type="term" value="F:arsenite methyltransferase activity"/>
    <property type="evidence" value="ECO:0007669"/>
    <property type="project" value="UniProtKB-EC"/>
</dbReference>
<evidence type="ECO:0000256" key="1">
    <source>
        <dbReference type="ARBA" id="ARBA00022679"/>
    </source>
</evidence>
<dbReference type="SUPFAM" id="SSF53335">
    <property type="entry name" value="S-adenosyl-L-methionine-dependent methyltransferases"/>
    <property type="match status" value="1"/>
</dbReference>
<dbReference type="InterPro" id="IPR025714">
    <property type="entry name" value="Methyltranfer_dom"/>
</dbReference>
<comment type="catalytic activity">
    <reaction evidence="7">
        <text>arsenic triglutathione + 2 [thioredoxin]-dithiol + 2 S-adenosyl-L-methionine + H2O = dimethylarsinous acid + 2 [thioredoxin]-disulfide + 3 glutathione + 2 S-adenosyl-L-homocysteine + 2 H(+)</text>
        <dbReference type="Rhea" id="RHEA:69464"/>
        <dbReference type="Rhea" id="RHEA-COMP:10698"/>
        <dbReference type="Rhea" id="RHEA-COMP:10700"/>
        <dbReference type="ChEBI" id="CHEBI:15377"/>
        <dbReference type="ChEBI" id="CHEBI:15378"/>
        <dbReference type="ChEBI" id="CHEBI:23808"/>
        <dbReference type="ChEBI" id="CHEBI:29950"/>
        <dbReference type="ChEBI" id="CHEBI:50058"/>
        <dbReference type="ChEBI" id="CHEBI:57856"/>
        <dbReference type="ChEBI" id="CHEBI:57925"/>
        <dbReference type="ChEBI" id="CHEBI:59789"/>
        <dbReference type="ChEBI" id="CHEBI:183640"/>
        <dbReference type="EC" id="2.1.1.137"/>
    </reaction>
</comment>
<dbReference type="PANTHER" id="PTHR43675">
    <property type="entry name" value="ARSENITE METHYLTRANSFERASE"/>
    <property type="match status" value="1"/>
</dbReference>
<dbReference type="CDD" id="cd02440">
    <property type="entry name" value="AdoMet_MTases"/>
    <property type="match status" value="1"/>
</dbReference>
<feature type="domain" description="Methyltransferase" evidence="9">
    <location>
        <begin position="64"/>
        <end position="210"/>
    </location>
</feature>
<comment type="catalytic activity">
    <reaction evidence="6">
        <text>arsenic triglutathione + [thioredoxin]-dithiol + S-adenosyl-L-methionine + 2 H2O = methylarsonous acid + [thioredoxin]-disulfide + 3 glutathione + S-adenosyl-L-homocysteine + H(+)</text>
        <dbReference type="Rhea" id="RHEA:69460"/>
        <dbReference type="Rhea" id="RHEA-COMP:10698"/>
        <dbReference type="Rhea" id="RHEA-COMP:10700"/>
        <dbReference type="ChEBI" id="CHEBI:15377"/>
        <dbReference type="ChEBI" id="CHEBI:15378"/>
        <dbReference type="ChEBI" id="CHEBI:17826"/>
        <dbReference type="ChEBI" id="CHEBI:29950"/>
        <dbReference type="ChEBI" id="CHEBI:50058"/>
        <dbReference type="ChEBI" id="CHEBI:57856"/>
        <dbReference type="ChEBI" id="CHEBI:57925"/>
        <dbReference type="ChEBI" id="CHEBI:59789"/>
        <dbReference type="ChEBI" id="CHEBI:183640"/>
        <dbReference type="EC" id="2.1.1.137"/>
    </reaction>
</comment>
<dbReference type="AlphaFoldDB" id="A0A4R6JET8"/>
<gene>
    <name evidence="10" type="ORF">EV643_12955</name>
</gene>
<dbReference type="OrthoDB" id="9805171at2"/>
<dbReference type="EMBL" id="SNWQ01000029">
    <property type="protein sequence ID" value="TDO33957.1"/>
    <property type="molecule type" value="Genomic_DNA"/>
</dbReference>
<dbReference type="EC" id="2.1.1.137" evidence="4"/>
<comment type="caution">
    <text evidence="10">The sequence shown here is derived from an EMBL/GenBank/DDBJ whole genome shotgun (WGS) entry which is preliminary data.</text>
</comment>
<dbReference type="InterPro" id="IPR029063">
    <property type="entry name" value="SAM-dependent_MTases_sf"/>
</dbReference>
<protein>
    <recommendedName>
        <fullName evidence="5">Arsenite methyltransferase</fullName>
        <ecNumber evidence="4">2.1.1.137</ecNumber>
    </recommendedName>
</protein>
<dbReference type="InterPro" id="IPR026669">
    <property type="entry name" value="Arsenite_MeTrfase-like"/>
</dbReference>
<evidence type="ECO:0000256" key="4">
    <source>
        <dbReference type="ARBA" id="ARBA00034521"/>
    </source>
</evidence>
<evidence type="ECO:0000259" key="9">
    <source>
        <dbReference type="Pfam" id="PF13847"/>
    </source>
</evidence>
<evidence type="ECO:0000313" key="11">
    <source>
        <dbReference type="Proteomes" id="UP000295388"/>
    </source>
</evidence>
<keyword evidence="10" id="KW-0830">Ubiquinone</keyword>
<dbReference type="GO" id="GO:0032259">
    <property type="term" value="P:methylation"/>
    <property type="evidence" value="ECO:0007669"/>
    <property type="project" value="UniProtKB-KW"/>
</dbReference>
<keyword evidence="11" id="KW-1185">Reference proteome</keyword>
<organism evidence="10 11">
    <name type="scientific">Kribbella caucasensis</name>
    <dbReference type="NCBI Taxonomy" id="2512215"/>
    <lineage>
        <taxon>Bacteria</taxon>
        <taxon>Bacillati</taxon>
        <taxon>Actinomycetota</taxon>
        <taxon>Actinomycetes</taxon>
        <taxon>Propionibacteriales</taxon>
        <taxon>Kribbellaceae</taxon>
        <taxon>Kribbella</taxon>
    </lineage>
</organism>
<dbReference type="RefSeq" id="WP_133805066.1">
    <property type="nucleotide sequence ID" value="NZ_SNWQ01000029.1"/>
</dbReference>
<dbReference type="PANTHER" id="PTHR43675:SF8">
    <property type="entry name" value="ARSENITE METHYLTRANSFERASE"/>
    <property type="match status" value="1"/>
</dbReference>
<comment type="catalytic activity">
    <reaction evidence="8">
        <text>arsenic triglutathione + 3 [thioredoxin]-dithiol + 3 S-adenosyl-L-methionine = trimethylarsine + 3 [thioredoxin]-disulfide + 3 glutathione + 3 S-adenosyl-L-homocysteine + 3 H(+)</text>
        <dbReference type="Rhea" id="RHEA:69432"/>
        <dbReference type="Rhea" id="RHEA-COMP:10698"/>
        <dbReference type="Rhea" id="RHEA-COMP:10700"/>
        <dbReference type="ChEBI" id="CHEBI:15378"/>
        <dbReference type="ChEBI" id="CHEBI:27130"/>
        <dbReference type="ChEBI" id="CHEBI:29950"/>
        <dbReference type="ChEBI" id="CHEBI:50058"/>
        <dbReference type="ChEBI" id="CHEBI:57856"/>
        <dbReference type="ChEBI" id="CHEBI:57925"/>
        <dbReference type="ChEBI" id="CHEBI:59789"/>
        <dbReference type="ChEBI" id="CHEBI:183640"/>
        <dbReference type="EC" id="2.1.1.137"/>
    </reaction>
</comment>
<name>A0A4R6JET8_9ACTN</name>
<keyword evidence="1" id="KW-0808">Transferase</keyword>
<proteinExistence type="inferred from homology"/>
<evidence type="ECO:0000256" key="3">
    <source>
        <dbReference type="ARBA" id="ARBA00034487"/>
    </source>
</evidence>
<accession>A0A4R6JET8</accession>
<sequence length="267" mass="28883">MTRDLMYGEEVRTLVRAAYRNVPPTTAAVAHKIYADQELAGVPRSAIDRALGVANHLRFADIRPGETILDIGCGAGIDTILAAQRTGPSGRVIALDFLPEMLDRTAAAAREAGLPNVEPLEGEMEAIPLPDDSVDLIISNGVINLSARKARVMAECVRVLRPGGRVCVSDLTVEQDDLPAEILTQPAAWAGCIAGALAEDDFVYKLEKAGFADVEVLHREPLSIDDCALYPLFSTDVIKLMKRLIPTDRHDRVAVAIVVRAWSQPAR</sequence>
<evidence type="ECO:0000256" key="5">
    <source>
        <dbReference type="ARBA" id="ARBA00034545"/>
    </source>
</evidence>
<reference evidence="10 11" key="1">
    <citation type="submission" date="2019-03" db="EMBL/GenBank/DDBJ databases">
        <title>Genomic Encyclopedia of Type Strains, Phase III (KMG-III): the genomes of soil and plant-associated and newly described type strains.</title>
        <authorList>
            <person name="Whitman W."/>
        </authorList>
    </citation>
    <scope>NUCLEOTIDE SEQUENCE [LARGE SCALE GENOMIC DNA]</scope>
    <source>
        <strain evidence="10 11">VKM Ac-2527</strain>
    </source>
</reference>
<evidence type="ECO:0000313" key="10">
    <source>
        <dbReference type="EMBL" id="TDO33957.1"/>
    </source>
</evidence>
<keyword evidence="10" id="KW-0489">Methyltransferase</keyword>
<evidence type="ECO:0000256" key="6">
    <source>
        <dbReference type="ARBA" id="ARBA00047941"/>
    </source>
</evidence>
<evidence type="ECO:0000256" key="8">
    <source>
        <dbReference type="ARBA" id="ARBA00048428"/>
    </source>
</evidence>
<evidence type="ECO:0000256" key="2">
    <source>
        <dbReference type="ARBA" id="ARBA00022691"/>
    </source>
</evidence>
<evidence type="ECO:0000256" key="7">
    <source>
        <dbReference type="ARBA" id="ARBA00047943"/>
    </source>
</evidence>
<dbReference type="Proteomes" id="UP000295388">
    <property type="component" value="Unassembled WGS sequence"/>
</dbReference>
<dbReference type="Gene3D" id="3.40.50.150">
    <property type="entry name" value="Vaccinia Virus protein VP39"/>
    <property type="match status" value="1"/>
</dbReference>